<feature type="domain" description="WW" evidence="1">
    <location>
        <begin position="4"/>
        <end position="38"/>
    </location>
</feature>
<sequence length="180" mass="20999">MEVCPLPTGWEMAYSDNEAKIYFVDHNSKSTSWLDPRIPSELQSGWGHTAAEMNQLHLSKCARCSAFRKLNSLAAQKELLRRELEATTRNTVRTLAQMEWSQLTRARHQRDCYCQPERLDLLLASDVEMRPTFRQDLPRVNLNCFEKDFLNGPFFPYTKKRTELALSMFTCCYCVLFAPY</sequence>
<dbReference type="SMART" id="SM00456">
    <property type="entry name" value="WW"/>
    <property type="match status" value="1"/>
</dbReference>
<evidence type="ECO:0000259" key="1">
    <source>
        <dbReference type="PROSITE" id="PS50020"/>
    </source>
</evidence>
<dbReference type="CDD" id="cd00201">
    <property type="entry name" value="WW"/>
    <property type="match status" value="1"/>
</dbReference>
<dbReference type="InterPro" id="IPR036020">
    <property type="entry name" value="WW_dom_sf"/>
</dbReference>
<keyword evidence="2" id="KW-1185">Reference proteome</keyword>
<organism evidence="2 3">
    <name type="scientific">Macrostomum lignano</name>
    <dbReference type="NCBI Taxonomy" id="282301"/>
    <lineage>
        <taxon>Eukaryota</taxon>
        <taxon>Metazoa</taxon>
        <taxon>Spiralia</taxon>
        <taxon>Lophotrochozoa</taxon>
        <taxon>Platyhelminthes</taxon>
        <taxon>Rhabditophora</taxon>
        <taxon>Macrostomorpha</taxon>
        <taxon>Macrostomida</taxon>
        <taxon>Macrostomidae</taxon>
        <taxon>Macrostomum</taxon>
    </lineage>
</organism>
<reference evidence="3" key="1">
    <citation type="submission" date="2016-11" db="UniProtKB">
        <authorList>
            <consortium name="WormBaseParasite"/>
        </authorList>
    </citation>
    <scope>IDENTIFICATION</scope>
</reference>
<dbReference type="PROSITE" id="PS01159">
    <property type="entry name" value="WW_DOMAIN_1"/>
    <property type="match status" value="1"/>
</dbReference>
<proteinExistence type="predicted"/>
<name>A0A1I8JRV7_9PLAT</name>
<evidence type="ECO:0000313" key="2">
    <source>
        <dbReference type="Proteomes" id="UP000095280"/>
    </source>
</evidence>
<dbReference type="SUPFAM" id="SSF51045">
    <property type="entry name" value="WW domain"/>
    <property type="match status" value="1"/>
</dbReference>
<dbReference type="Pfam" id="PF00397">
    <property type="entry name" value="WW"/>
    <property type="match status" value="1"/>
</dbReference>
<dbReference type="Proteomes" id="UP000095280">
    <property type="component" value="Unplaced"/>
</dbReference>
<dbReference type="AlphaFoldDB" id="A0A1I8JRV7"/>
<evidence type="ECO:0000313" key="3">
    <source>
        <dbReference type="WBParaSite" id="snap_masked-unitig_5796-processed-gene-0.0-mRNA-1"/>
    </source>
</evidence>
<accession>A0A1I8JRV7</accession>
<dbReference type="WBParaSite" id="snap_masked-unitig_5796-processed-gene-0.0-mRNA-1">
    <property type="protein sequence ID" value="snap_masked-unitig_5796-processed-gene-0.0-mRNA-1"/>
    <property type="gene ID" value="snap_masked-unitig_5796-processed-gene-0.0"/>
</dbReference>
<dbReference type="Gene3D" id="2.20.70.10">
    <property type="match status" value="1"/>
</dbReference>
<dbReference type="PROSITE" id="PS50020">
    <property type="entry name" value="WW_DOMAIN_2"/>
    <property type="match status" value="1"/>
</dbReference>
<dbReference type="InterPro" id="IPR001202">
    <property type="entry name" value="WW_dom"/>
</dbReference>
<protein>
    <submittedName>
        <fullName evidence="3">WW domain-containing protein</fullName>
    </submittedName>
</protein>